<dbReference type="Gene3D" id="3.40.50.300">
    <property type="entry name" value="P-loop containing nucleotide triphosphate hydrolases"/>
    <property type="match status" value="1"/>
</dbReference>
<sequence>MGCCSSQPTAEVESHKESLKFNNGKRFRLLIIGKTGSGKTTILSKVCGEDVADTPSTCRGHHDIEKEIVFQNNDKLVAHDSEGFEAGKVEEVAVVKNFIEKRNKEEDVYQRLHMVWYCIEMNSRPIQRAELDFFSVIWQVPVLAIITKFDTFVQDVLQRLEEENEEEEEIDDAELEEKAKQVAKEKFNKHYRDPLLALPHPPKAVLALSETHKSTPNDSRLTELIQETLKALSRPTEEVNLSMANELTLLFATAQSADTRTKLEACIREGLKDNCDTWPSSIERRGMLDVWNISWLALDPEAINIFMRCLSKDIDSGSRVIGNWGSPYATEVLTWYSNKLNSCKGEQMIADTALIMEQVFLLKITNVEGLIKLVKWYDQRSPLPTYVRNEIMKEHRKPTNSRLVGMGAYRLVDIVLGRPPGVASLNF</sequence>
<keyword evidence="1" id="KW-0175">Coiled coil</keyword>
<gene>
    <name evidence="2" type="ORF">K443DRAFT_678935</name>
</gene>
<proteinExistence type="predicted"/>
<dbReference type="HOGENOM" id="CLU_060147_0_0_1"/>
<dbReference type="Proteomes" id="UP000054477">
    <property type="component" value="Unassembled WGS sequence"/>
</dbReference>
<reference evidence="3" key="2">
    <citation type="submission" date="2015-01" db="EMBL/GenBank/DDBJ databases">
        <title>Evolutionary Origins and Diversification of the Mycorrhizal Mutualists.</title>
        <authorList>
            <consortium name="DOE Joint Genome Institute"/>
            <consortium name="Mycorrhizal Genomics Consortium"/>
            <person name="Kohler A."/>
            <person name="Kuo A."/>
            <person name="Nagy L.G."/>
            <person name="Floudas D."/>
            <person name="Copeland A."/>
            <person name="Barry K.W."/>
            <person name="Cichocki N."/>
            <person name="Veneault-Fourrey C."/>
            <person name="LaButti K."/>
            <person name="Lindquist E.A."/>
            <person name="Lipzen A."/>
            <person name="Lundell T."/>
            <person name="Morin E."/>
            <person name="Murat C."/>
            <person name="Riley R."/>
            <person name="Ohm R."/>
            <person name="Sun H."/>
            <person name="Tunlid A."/>
            <person name="Henrissat B."/>
            <person name="Grigoriev I.V."/>
            <person name="Hibbett D.S."/>
            <person name="Martin F."/>
        </authorList>
    </citation>
    <scope>NUCLEOTIDE SEQUENCE [LARGE SCALE GENOMIC DNA]</scope>
    <source>
        <strain evidence="3">LaAM-08-1</strain>
    </source>
</reference>
<evidence type="ECO:0000256" key="1">
    <source>
        <dbReference type="SAM" id="Coils"/>
    </source>
</evidence>
<name>A0A0C9WQS8_9AGAR</name>
<keyword evidence="3" id="KW-1185">Reference proteome</keyword>
<dbReference type="SUPFAM" id="SSF52540">
    <property type="entry name" value="P-loop containing nucleoside triphosphate hydrolases"/>
    <property type="match status" value="1"/>
</dbReference>
<evidence type="ECO:0000313" key="3">
    <source>
        <dbReference type="Proteomes" id="UP000054477"/>
    </source>
</evidence>
<dbReference type="AlphaFoldDB" id="A0A0C9WQS8"/>
<accession>A0A0C9WQS8</accession>
<dbReference type="OrthoDB" id="59699at2759"/>
<dbReference type="InterPro" id="IPR027417">
    <property type="entry name" value="P-loop_NTPase"/>
</dbReference>
<organism evidence="2 3">
    <name type="scientific">Laccaria amethystina LaAM-08-1</name>
    <dbReference type="NCBI Taxonomy" id="1095629"/>
    <lineage>
        <taxon>Eukaryota</taxon>
        <taxon>Fungi</taxon>
        <taxon>Dikarya</taxon>
        <taxon>Basidiomycota</taxon>
        <taxon>Agaricomycotina</taxon>
        <taxon>Agaricomycetes</taxon>
        <taxon>Agaricomycetidae</taxon>
        <taxon>Agaricales</taxon>
        <taxon>Agaricineae</taxon>
        <taxon>Hydnangiaceae</taxon>
        <taxon>Laccaria</taxon>
    </lineage>
</organism>
<evidence type="ECO:0000313" key="2">
    <source>
        <dbReference type="EMBL" id="KIK00740.1"/>
    </source>
</evidence>
<protein>
    <recommendedName>
        <fullName evidence="4">G domain-containing protein</fullName>
    </recommendedName>
</protein>
<feature type="coiled-coil region" evidence="1">
    <location>
        <begin position="153"/>
        <end position="185"/>
    </location>
</feature>
<reference evidence="2 3" key="1">
    <citation type="submission" date="2014-04" db="EMBL/GenBank/DDBJ databases">
        <authorList>
            <consortium name="DOE Joint Genome Institute"/>
            <person name="Kuo A."/>
            <person name="Kohler A."/>
            <person name="Nagy L.G."/>
            <person name="Floudas D."/>
            <person name="Copeland A."/>
            <person name="Barry K.W."/>
            <person name="Cichocki N."/>
            <person name="Veneault-Fourrey C."/>
            <person name="LaButti K."/>
            <person name="Lindquist E.A."/>
            <person name="Lipzen A."/>
            <person name="Lundell T."/>
            <person name="Morin E."/>
            <person name="Murat C."/>
            <person name="Sun H."/>
            <person name="Tunlid A."/>
            <person name="Henrissat B."/>
            <person name="Grigoriev I.V."/>
            <person name="Hibbett D.S."/>
            <person name="Martin F."/>
            <person name="Nordberg H.P."/>
            <person name="Cantor M.N."/>
            <person name="Hua S.X."/>
        </authorList>
    </citation>
    <scope>NUCLEOTIDE SEQUENCE [LARGE SCALE GENOMIC DNA]</scope>
    <source>
        <strain evidence="2 3">LaAM-08-1</strain>
    </source>
</reference>
<evidence type="ECO:0008006" key="4">
    <source>
        <dbReference type="Google" id="ProtNLM"/>
    </source>
</evidence>
<dbReference type="EMBL" id="KN838619">
    <property type="protein sequence ID" value="KIK00740.1"/>
    <property type="molecule type" value="Genomic_DNA"/>
</dbReference>